<dbReference type="PANTHER" id="PTHR33787">
    <property type="match status" value="1"/>
</dbReference>
<gene>
    <name evidence="3" type="ORF">Dacsa_1477</name>
</gene>
<keyword evidence="4" id="KW-1185">Reference proteome</keyword>
<dbReference type="RefSeq" id="WP_015229166.1">
    <property type="nucleotide sequence ID" value="NC_019780.1"/>
</dbReference>
<dbReference type="eggNOG" id="ENOG5032RRW">
    <property type="taxonomic scope" value="Bacteria"/>
</dbReference>
<keyword evidence="2" id="KW-0812">Transmembrane</keyword>
<keyword evidence="2" id="KW-0472">Membrane</keyword>
<accession>K9YUH8</accession>
<reference evidence="3" key="1">
    <citation type="submission" date="2012-04" db="EMBL/GenBank/DDBJ databases">
        <title>Finished genome of Dactylococcopsis salina PCC 8305.</title>
        <authorList>
            <consortium name="US DOE Joint Genome Institute"/>
            <person name="Gugger M."/>
            <person name="Coursin T."/>
            <person name="Rippka R."/>
            <person name="Tandeau De Marsac N."/>
            <person name="Huntemann M."/>
            <person name="Wei C.-L."/>
            <person name="Han J."/>
            <person name="Detter J.C."/>
            <person name="Han C."/>
            <person name="Tapia R."/>
            <person name="Daligault H."/>
            <person name="Chen A."/>
            <person name="Krypides N."/>
            <person name="Mavromatis K."/>
            <person name="Markowitz V."/>
            <person name="Szeto E."/>
            <person name="Ivanova N."/>
            <person name="Ovchinnikova G."/>
            <person name="Pagani I."/>
            <person name="Pati A."/>
            <person name="Goodwin L."/>
            <person name="Peters L."/>
            <person name="Pitluck S."/>
            <person name="Woyke T."/>
            <person name="Kerfeld C."/>
        </authorList>
    </citation>
    <scope>NUCLEOTIDE SEQUENCE [LARGE SCALE GENOMIC DNA]</scope>
    <source>
        <strain evidence="3">PCC 8305</strain>
    </source>
</reference>
<dbReference type="Pfam" id="PF04483">
    <property type="entry name" value="DUF565"/>
    <property type="match status" value="1"/>
</dbReference>
<dbReference type="STRING" id="13035.Dacsa_1477"/>
<proteinExistence type="inferred from homology"/>
<dbReference type="Proteomes" id="UP000010482">
    <property type="component" value="Chromosome"/>
</dbReference>
<feature type="transmembrane region" description="Helical" evidence="2">
    <location>
        <begin position="87"/>
        <end position="109"/>
    </location>
</feature>
<protein>
    <recommendedName>
        <fullName evidence="5">Ycf20-like protein</fullName>
    </recommendedName>
</protein>
<evidence type="ECO:0000313" key="4">
    <source>
        <dbReference type="Proteomes" id="UP000010482"/>
    </source>
</evidence>
<sequence>MQNTRLNLLLNNLSSQTQQFFLNPWRKITLLLLSLLSGIFIAVAIVTSAGQNGRLDIIVAAVLLIFTEGISWFVYRRYSSTDERNLGFLEVLNTFKIGFTYSLYIQAFILGS</sequence>
<dbReference type="InterPro" id="IPR007572">
    <property type="entry name" value="Uncharacterised_Ycf20"/>
</dbReference>
<feature type="transmembrane region" description="Helical" evidence="2">
    <location>
        <begin position="55"/>
        <end position="75"/>
    </location>
</feature>
<dbReference type="KEGG" id="dsl:Dacsa_1477"/>
<evidence type="ECO:0008006" key="5">
    <source>
        <dbReference type="Google" id="ProtNLM"/>
    </source>
</evidence>
<comment type="similarity">
    <text evidence="1">Belongs to the ycf20 family.</text>
</comment>
<dbReference type="OrthoDB" id="424985at2"/>
<dbReference type="PANTHER" id="PTHR33787:SF5">
    <property type="entry name" value="YCF20-LIKE PROTEIN"/>
    <property type="match status" value="1"/>
</dbReference>
<name>K9YUH8_DACS8</name>
<evidence type="ECO:0000256" key="1">
    <source>
        <dbReference type="ARBA" id="ARBA00009846"/>
    </source>
</evidence>
<dbReference type="HOGENOM" id="CLU_090160_3_0_3"/>
<organism evidence="3 4">
    <name type="scientific">Dactylococcopsis salina (strain PCC 8305)</name>
    <name type="common">Myxobactron salinum</name>
    <dbReference type="NCBI Taxonomy" id="13035"/>
    <lineage>
        <taxon>Bacteria</taxon>
        <taxon>Bacillati</taxon>
        <taxon>Cyanobacteriota</taxon>
        <taxon>Cyanophyceae</taxon>
        <taxon>Nodosilineales</taxon>
        <taxon>Cymatolegaceae</taxon>
        <taxon>Dactylococcopsis</taxon>
    </lineage>
</organism>
<evidence type="ECO:0000256" key="2">
    <source>
        <dbReference type="SAM" id="Phobius"/>
    </source>
</evidence>
<dbReference type="AlphaFoldDB" id="K9YUH8"/>
<feature type="transmembrane region" description="Helical" evidence="2">
    <location>
        <begin position="28"/>
        <end position="49"/>
    </location>
</feature>
<keyword evidence="2" id="KW-1133">Transmembrane helix</keyword>
<dbReference type="EMBL" id="CP003944">
    <property type="protein sequence ID" value="AFZ50162.1"/>
    <property type="molecule type" value="Genomic_DNA"/>
</dbReference>
<evidence type="ECO:0000313" key="3">
    <source>
        <dbReference type="EMBL" id="AFZ50162.1"/>
    </source>
</evidence>